<dbReference type="Proteomes" id="UP000326279">
    <property type="component" value="Segment"/>
</dbReference>
<evidence type="ECO:0000313" key="1">
    <source>
        <dbReference type="EMBL" id="QFG08864.1"/>
    </source>
</evidence>
<dbReference type="GeneID" id="80019489"/>
<protein>
    <submittedName>
        <fullName evidence="1">Uncharacterized protein</fullName>
    </submittedName>
</protein>
<dbReference type="RefSeq" id="YP_010754886.1">
    <property type="nucleotide sequence ID" value="NC_073465.1"/>
</dbReference>
<gene>
    <name evidence="1" type="primary">14</name>
    <name evidence="1" type="ORF">PBI_MALAGASYROSE_14</name>
</gene>
<evidence type="ECO:0000313" key="2">
    <source>
        <dbReference type="Proteomes" id="UP000326279"/>
    </source>
</evidence>
<dbReference type="EMBL" id="MN234170">
    <property type="protein sequence ID" value="QFG08864.1"/>
    <property type="molecule type" value="Genomic_DNA"/>
</dbReference>
<proteinExistence type="predicted"/>
<reference evidence="1 2" key="1">
    <citation type="submission" date="2019-07" db="EMBL/GenBank/DDBJ databases">
        <authorList>
            <person name="Garlena R.A."/>
            <person name="Russell D.A."/>
            <person name="Pope W.H."/>
            <person name="Jacobs-Sera D."/>
            <person name="Hatfull G.F."/>
        </authorList>
    </citation>
    <scope>NUCLEOTIDE SEQUENCE [LARGE SCALE GENOMIC DNA]</scope>
</reference>
<keyword evidence="2" id="KW-1185">Reference proteome</keyword>
<sequence length="125" mass="13421">MPQRQVNVTLATYRDESGAHRFGLRGQVVDVHPDYVERFDRLNVVGGVEPVAVEVVTVNSDATPLEGLAEYLAAERAWGELVEVWLAAEDAAKQAAEPAPEGDGALSDNAAAEVLNLKPRRAQAS</sequence>
<name>A0A5J6TEV1_9CAUD</name>
<accession>A0A5J6TEV1</accession>
<organism evidence="1 2">
    <name type="scientific">Mycobacterium phage MalagasyRose</name>
    <dbReference type="NCBI Taxonomy" id="2599870"/>
    <lineage>
        <taxon>Viruses</taxon>
        <taxon>Duplodnaviria</taxon>
        <taxon>Heunggongvirae</taxon>
        <taxon>Uroviricota</taxon>
        <taxon>Caudoviricetes</taxon>
        <taxon>Malagasyrosevirus</taxon>
        <taxon>Malagasyrosevirus malagasyrose</taxon>
    </lineage>
</organism>
<dbReference type="KEGG" id="vg:80019489"/>